<keyword evidence="1" id="KW-0472">Membrane</keyword>
<keyword evidence="1" id="KW-0812">Transmembrane</keyword>
<keyword evidence="3" id="KW-1185">Reference proteome</keyword>
<evidence type="ECO:0000313" key="2">
    <source>
        <dbReference type="EMBL" id="PJG82793.1"/>
    </source>
</evidence>
<dbReference type="RefSeq" id="WP_100296892.1">
    <property type="nucleotide sequence ID" value="NZ_PHGZ01000014.1"/>
</dbReference>
<keyword evidence="1" id="KW-1133">Transmembrane helix</keyword>
<proteinExistence type="predicted"/>
<organism evidence="2 3">
    <name type="scientific">Caviibacterium pharyngocola</name>
    <dbReference type="NCBI Taxonomy" id="28159"/>
    <lineage>
        <taxon>Bacteria</taxon>
        <taxon>Pseudomonadati</taxon>
        <taxon>Pseudomonadota</taxon>
        <taxon>Gammaproteobacteria</taxon>
        <taxon>Pasteurellales</taxon>
        <taxon>Pasteurellaceae</taxon>
        <taxon>Caviibacterium</taxon>
    </lineage>
</organism>
<sequence>MKILTLIKQYLSNINLKVLSIMAEDCRKIATFSIGAGIIGTIIDADNMTYFEAFWAILTGLYFWVLGTVFAYIEDKLRSKGEEK</sequence>
<name>A0A2M8RVA0_9PAST</name>
<protein>
    <submittedName>
        <fullName evidence="2">Uncharacterized protein</fullName>
    </submittedName>
</protein>
<reference evidence="2 3" key="1">
    <citation type="submission" date="2017-11" db="EMBL/GenBank/DDBJ databases">
        <title>Reclassification of Bisgaard taxon 5 as Caviibacterium pharyngocola gen. nov., sp. nov.</title>
        <authorList>
            <person name="Christensen H."/>
        </authorList>
    </citation>
    <scope>NUCLEOTIDE SEQUENCE [LARGE SCALE GENOMIC DNA]</scope>
    <source>
        <strain evidence="2 3">7_3</strain>
    </source>
</reference>
<dbReference type="Proteomes" id="UP000230282">
    <property type="component" value="Unassembled WGS sequence"/>
</dbReference>
<feature type="transmembrane region" description="Helical" evidence="1">
    <location>
        <begin position="53"/>
        <end position="73"/>
    </location>
</feature>
<evidence type="ECO:0000256" key="1">
    <source>
        <dbReference type="SAM" id="Phobius"/>
    </source>
</evidence>
<gene>
    <name evidence="2" type="ORF">CVP04_07470</name>
</gene>
<dbReference type="EMBL" id="PHGZ01000014">
    <property type="protein sequence ID" value="PJG82793.1"/>
    <property type="molecule type" value="Genomic_DNA"/>
</dbReference>
<dbReference type="AlphaFoldDB" id="A0A2M8RVA0"/>
<accession>A0A2M8RVA0</accession>
<comment type="caution">
    <text evidence="2">The sequence shown here is derived from an EMBL/GenBank/DDBJ whole genome shotgun (WGS) entry which is preliminary data.</text>
</comment>
<evidence type="ECO:0000313" key="3">
    <source>
        <dbReference type="Proteomes" id="UP000230282"/>
    </source>
</evidence>